<dbReference type="Proteomes" id="UP000823900">
    <property type="component" value="Unassembled WGS sequence"/>
</dbReference>
<dbReference type="AlphaFoldDB" id="A0A9D2KPD6"/>
<protein>
    <submittedName>
        <fullName evidence="2">DUF1540 domain-containing protein</fullName>
    </submittedName>
</protein>
<name>A0A9D2KPD6_9FIRM</name>
<evidence type="ECO:0000313" key="2">
    <source>
        <dbReference type="EMBL" id="HJA71260.1"/>
    </source>
</evidence>
<organism evidence="2 3">
    <name type="scientific">Candidatus Lachnoclostridium stercoravium</name>
    <dbReference type="NCBI Taxonomy" id="2838633"/>
    <lineage>
        <taxon>Bacteria</taxon>
        <taxon>Bacillati</taxon>
        <taxon>Bacillota</taxon>
        <taxon>Clostridia</taxon>
        <taxon>Lachnospirales</taxon>
        <taxon>Lachnospiraceae</taxon>
    </lineage>
</organism>
<dbReference type="Pfam" id="PF07561">
    <property type="entry name" value="DUF1540"/>
    <property type="match status" value="1"/>
</dbReference>
<proteinExistence type="predicted"/>
<feature type="domain" description="DUF1540" evidence="1">
    <location>
        <begin position="10"/>
        <end position="52"/>
    </location>
</feature>
<evidence type="ECO:0000313" key="3">
    <source>
        <dbReference type="Proteomes" id="UP000823900"/>
    </source>
</evidence>
<reference evidence="2" key="2">
    <citation type="submission" date="2021-04" db="EMBL/GenBank/DDBJ databases">
        <authorList>
            <person name="Gilroy R."/>
        </authorList>
    </citation>
    <scope>NUCLEOTIDE SEQUENCE</scope>
    <source>
        <strain evidence="2">CHK178-16964</strain>
    </source>
</reference>
<evidence type="ECO:0000259" key="1">
    <source>
        <dbReference type="Pfam" id="PF07561"/>
    </source>
</evidence>
<comment type="caution">
    <text evidence="2">The sequence shown here is derived from an EMBL/GenBank/DDBJ whole genome shotgun (WGS) entry which is preliminary data.</text>
</comment>
<dbReference type="EMBL" id="DWZA01000058">
    <property type="protein sequence ID" value="HJA71260.1"/>
    <property type="molecule type" value="Genomic_DNA"/>
</dbReference>
<gene>
    <name evidence="2" type="ORF">IAA07_06715</name>
</gene>
<accession>A0A9D2KPD6</accession>
<reference evidence="2" key="1">
    <citation type="journal article" date="2021" name="PeerJ">
        <title>Extensive microbial diversity within the chicken gut microbiome revealed by metagenomics and culture.</title>
        <authorList>
            <person name="Gilroy R."/>
            <person name="Ravi A."/>
            <person name="Getino M."/>
            <person name="Pursley I."/>
            <person name="Horton D.L."/>
            <person name="Alikhan N.F."/>
            <person name="Baker D."/>
            <person name="Gharbi K."/>
            <person name="Hall N."/>
            <person name="Watson M."/>
            <person name="Adriaenssens E.M."/>
            <person name="Foster-Nyarko E."/>
            <person name="Jarju S."/>
            <person name="Secka A."/>
            <person name="Antonio M."/>
            <person name="Oren A."/>
            <person name="Chaudhuri R.R."/>
            <person name="La Ragione R."/>
            <person name="Hildebrand F."/>
            <person name="Pallen M.J."/>
        </authorList>
    </citation>
    <scope>NUCLEOTIDE SEQUENCE</scope>
    <source>
        <strain evidence="2">CHK178-16964</strain>
    </source>
</reference>
<dbReference type="InterPro" id="IPR011437">
    <property type="entry name" value="DUF1540"/>
</dbReference>
<sequence length="56" mass="6288">MMTNGKNTSIECSIRNCVHHAQAEEYCTLDRIKVGTHEANPTKKECTDCESFVNKA</sequence>